<dbReference type="EC" id="3.2.1.51" evidence="3"/>
<dbReference type="InterPro" id="IPR016286">
    <property type="entry name" value="FUC_metazoa-typ"/>
</dbReference>
<evidence type="ECO:0000256" key="2">
    <source>
        <dbReference type="ARBA" id="ARBA00007951"/>
    </source>
</evidence>
<keyword evidence="4" id="KW-0732">Signal</keyword>
<dbReference type="GO" id="GO:0016139">
    <property type="term" value="P:glycoside catabolic process"/>
    <property type="evidence" value="ECO:0007669"/>
    <property type="project" value="TreeGrafter"/>
</dbReference>
<sequence>MSYKPSWDSLRTHIIPKWFQNAKFGIYTHWGIYSVPACGPNGTWYPYNMYREGTPQYEYHVKTYGHPSKFGYKDFIPMFKGEKFDPDEWAELFKKAGAQFAGPVGEHHDGFSMWDSQVNEWNAARMGPKRDVVGELEKAIRKQGMRFMVALHHAENWWFFPHWEKEYDTSDPRYAGLYGPLHNLEWEKGIPKLEKIEDEWRLQDKPTKEFLDKWLTKIREVIDKYQPDMLWFDFGLRFVQEHYKREFLAYYYNKAEEWGKEVVVTYKWHDLVPGSGVTDLELGRFDQLTYHLWITDTTVDVGGGWSYLRDAKYKTATELVHYLVDNVSKNGLMLLNVGPKSNGEIPEEARKILLEIGKWLEVNGEAIYGTTPWLAYGEGPTKMPKSGMFSEKEEVRYTSE</sequence>
<dbReference type="SUPFAM" id="SSF51445">
    <property type="entry name" value="(Trans)glycosidases"/>
    <property type="match status" value="1"/>
</dbReference>
<dbReference type="InterPro" id="IPR000933">
    <property type="entry name" value="Glyco_hydro_29"/>
</dbReference>
<proteinExistence type="inferred from homology"/>
<dbReference type="AlphaFoldDB" id="A0A497E1S1"/>
<feature type="non-terminal residue" evidence="8">
    <location>
        <position position="400"/>
    </location>
</feature>
<dbReference type="GO" id="GO:0005764">
    <property type="term" value="C:lysosome"/>
    <property type="evidence" value="ECO:0007669"/>
    <property type="project" value="TreeGrafter"/>
</dbReference>
<evidence type="ECO:0000313" key="9">
    <source>
        <dbReference type="Proteomes" id="UP000279422"/>
    </source>
</evidence>
<accession>A0A497E1S1</accession>
<evidence type="ECO:0000256" key="3">
    <source>
        <dbReference type="ARBA" id="ARBA00012662"/>
    </source>
</evidence>
<protein>
    <recommendedName>
        <fullName evidence="3">alpha-L-fucosidase</fullName>
        <ecNumber evidence="3">3.2.1.51</ecNumber>
    </recommendedName>
</protein>
<keyword evidence="6" id="KW-0326">Glycosidase</keyword>
<dbReference type="PANTHER" id="PTHR10030:SF37">
    <property type="entry name" value="ALPHA-L-FUCOSIDASE-RELATED"/>
    <property type="match status" value="1"/>
</dbReference>
<evidence type="ECO:0000259" key="7">
    <source>
        <dbReference type="Pfam" id="PF01120"/>
    </source>
</evidence>
<feature type="domain" description="Glycoside hydrolase family 29 N-terminal" evidence="7">
    <location>
        <begin position="2"/>
        <end position="365"/>
    </location>
</feature>
<dbReference type="EMBL" id="QMPZ01000180">
    <property type="protein sequence ID" value="RLE07276.1"/>
    <property type="molecule type" value="Genomic_DNA"/>
</dbReference>
<dbReference type="SMART" id="SM00812">
    <property type="entry name" value="Alpha_L_fucos"/>
    <property type="match status" value="1"/>
</dbReference>
<dbReference type="PIRSF" id="PIRSF001092">
    <property type="entry name" value="Alpha-L-fucosidase"/>
    <property type="match status" value="1"/>
</dbReference>
<reference evidence="8 9" key="1">
    <citation type="submission" date="2018-06" db="EMBL/GenBank/DDBJ databases">
        <title>Extensive metabolic versatility and redundancy in microbially diverse, dynamic hydrothermal sediments.</title>
        <authorList>
            <person name="Dombrowski N."/>
            <person name="Teske A."/>
            <person name="Baker B.J."/>
        </authorList>
    </citation>
    <scope>NUCLEOTIDE SEQUENCE [LARGE SCALE GENOMIC DNA]</scope>
    <source>
        <strain evidence="8">B47_G16</strain>
    </source>
</reference>
<evidence type="ECO:0000256" key="6">
    <source>
        <dbReference type="ARBA" id="ARBA00023295"/>
    </source>
</evidence>
<evidence type="ECO:0000256" key="1">
    <source>
        <dbReference type="ARBA" id="ARBA00004071"/>
    </source>
</evidence>
<keyword evidence="5" id="KW-0378">Hydrolase</keyword>
<dbReference type="Pfam" id="PF01120">
    <property type="entry name" value="Alpha_L_fucos"/>
    <property type="match status" value="1"/>
</dbReference>
<comment type="function">
    <text evidence="1">Alpha-L-fucosidase is responsible for hydrolyzing the alpha-1,6-linked fucose joined to the reducing-end N-acetylglucosamine of the carbohydrate moieties of glycoproteins.</text>
</comment>
<evidence type="ECO:0000313" key="8">
    <source>
        <dbReference type="EMBL" id="RLE07276.1"/>
    </source>
</evidence>
<comment type="similarity">
    <text evidence="2">Belongs to the glycosyl hydrolase 29 family.</text>
</comment>
<dbReference type="GO" id="GO:0004560">
    <property type="term" value="F:alpha-L-fucosidase activity"/>
    <property type="evidence" value="ECO:0007669"/>
    <property type="project" value="InterPro"/>
</dbReference>
<gene>
    <name evidence="8" type="ORF">DRJ00_08415</name>
</gene>
<dbReference type="PANTHER" id="PTHR10030">
    <property type="entry name" value="ALPHA-L-FUCOSIDASE"/>
    <property type="match status" value="1"/>
</dbReference>
<evidence type="ECO:0000256" key="4">
    <source>
        <dbReference type="ARBA" id="ARBA00022729"/>
    </source>
</evidence>
<dbReference type="GO" id="GO:0006004">
    <property type="term" value="P:fucose metabolic process"/>
    <property type="evidence" value="ECO:0007669"/>
    <property type="project" value="InterPro"/>
</dbReference>
<name>A0A497E1S1_UNCAE</name>
<comment type="caution">
    <text evidence="8">The sequence shown here is derived from an EMBL/GenBank/DDBJ whole genome shotgun (WGS) entry which is preliminary data.</text>
</comment>
<dbReference type="Gene3D" id="3.20.20.80">
    <property type="entry name" value="Glycosidases"/>
    <property type="match status" value="1"/>
</dbReference>
<evidence type="ECO:0000256" key="5">
    <source>
        <dbReference type="ARBA" id="ARBA00022801"/>
    </source>
</evidence>
<dbReference type="InterPro" id="IPR057739">
    <property type="entry name" value="Glyco_hydro_29_N"/>
</dbReference>
<organism evidence="8 9">
    <name type="scientific">Aerophobetes bacterium</name>
    <dbReference type="NCBI Taxonomy" id="2030807"/>
    <lineage>
        <taxon>Bacteria</taxon>
        <taxon>Candidatus Aerophobota</taxon>
    </lineage>
</organism>
<dbReference type="Proteomes" id="UP000279422">
    <property type="component" value="Unassembled WGS sequence"/>
</dbReference>
<dbReference type="PRINTS" id="PR00741">
    <property type="entry name" value="GLHYDRLASE29"/>
</dbReference>
<dbReference type="InterPro" id="IPR017853">
    <property type="entry name" value="GH"/>
</dbReference>